<sequence length="64" mass="7566">MSNTKYLKVNIVLRKDQHVFCKEHCINISKLSRNSIDNLKEKLKDSKFIKTKESPVNNDKEFLN</sequence>
<organism evidence="1 2">
    <name type="scientific">Marine Group I thaumarchaeote SCGC AAA799-E16</name>
    <dbReference type="NCBI Taxonomy" id="1502292"/>
    <lineage>
        <taxon>Archaea</taxon>
        <taxon>Nitrososphaerota</taxon>
        <taxon>Marine Group I</taxon>
    </lineage>
</organism>
<dbReference type="EMBL" id="JNVL01000033">
    <property type="protein sequence ID" value="KER05680.1"/>
    <property type="molecule type" value="Genomic_DNA"/>
</dbReference>
<name>A0A081S427_9ARCH</name>
<comment type="caution">
    <text evidence="1">The sequence shown here is derived from an EMBL/GenBank/DDBJ whole genome shotgun (WGS) entry which is preliminary data.</text>
</comment>
<accession>A0A081S427</accession>
<dbReference type="Proteomes" id="UP000028027">
    <property type="component" value="Unassembled WGS sequence"/>
</dbReference>
<dbReference type="AlphaFoldDB" id="A0A081S427"/>
<proteinExistence type="predicted"/>
<gene>
    <name evidence="1" type="ORF">AAA799E16_01641</name>
</gene>
<reference evidence="1 2" key="1">
    <citation type="submission" date="2014-06" db="EMBL/GenBank/DDBJ databases">
        <authorList>
            <person name="Ngugi D.K."/>
            <person name="Blom J."/>
            <person name="Alam I."/>
            <person name="Rashid M."/>
            <person name="Ba Alawi W."/>
            <person name="Zhang G."/>
            <person name="Hikmawan T."/>
            <person name="Guan Y."/>
            <person name="Antunes A."/>
            <person name="Siam R."/>
            <person name="Eldorry H."/>
            <person name="Bajic V."/>
            <person name="Stingl U."/>
        </authorList>
    </citation>
    <scope>NUCLEOTIDE SEQUENCE [LARGE SCALE GENOMIC DNA]</scope>
    <source>
        <strain evidence="1">SCGC AAA799-E16</strain>
    </source>
</reference>
<protein>
    <submittedName>
        <fullName evidence="1">Uncharacterized protein</fullName>
    </submittedName>
</protein>
<evidence type="ECO:0000313" key="2">
    <source>
        <dbReference type="Proteomes" id="UP000028027"/>
    </source>
</evidence>
<keyword evidence="2" id="KW-1185">Reference proteome</keyword>
<evidence type="ECO:0000313" key="1">
    <source>
        <dbReference type="EMBL" id="KER05680.1"/>
    </source>
</evidence>